<keyword evidence="2" id="KW-1185">Reference proteome</keyword>
<feature type="non-terminal residue" evidence="1">
    <location>
        <position position="106"/>
    </location>
</feature>
<dbReference type="EMBL" id="CM026422">
    <property type="protein sequence ID" value="KAG0585860.1"/>
    <property type="molecule type" value="Genomic_DNA"/>
</dbReference>
<dbReference type="AlphaFoldDB" id="A0A8T0IQ47"/>
<evidence type="ECO:0000313" key="2">
    <source>
        <dbReference type="Proteomes" id="UP000822688"/>
    </source>
</evidence>
<gene>
    <name evidence="1" type="ORF">KC19_2G044900</name>
</gene>
<name>A0A8T0IQ47_CERPU</name>
<reference evidence="1" key="1">
    <citation type="submission" date="2020-06" db="EMBL/GenBank/DDBJ databases">
        <title>WGS assembly of Ceratodon purpureus strain R40.</title>
        <authorList>
            <person name="Carey S.B."/>
            <person name="Jenkins J."/>
            <person name="Shu S."/>
            <person name="Lovell J.T."/>
            <person name="Sreedasyam A."/>
            <person name="Maumus F."/>
            <person name="Tiley G.P."/>
            <person name="Fernandez-Pozo N."/>
            <person name="Barry K."/>
            <person name="Chen C."/>
            <person name="Wang M."/>
            <person name="Lipzen A."/>
            <person name="Daum C."/>
            <person name="Saski C.A."/>
            <person name="Payton A.C."/>
            <person name="Mcbreen J.C."/>
            <person name="Conrad R.E."/>
            <person name="Kollar L.M."/>
            <person name="Olsson S."/>
            <person name="Huttunen S."/>
            <person name="Landis J.B."/>
            <person name="Wickett N.J."/>
            <person name="Johnson M.G."/>
            <person name="Rensing S.A."/>
            <person name="Grimwood J."/>
            <person name="Schmutz J."/>
            <person name="Mcdaniel S.F."/>
        </authorList>
    </citation>
    <scope>NUCLEOTIDE SEQUENCE</scope>
    <source>
        <strain evidence="1">R40</strain>
    </source>
</reference>
<organism evidence="1 2">
    <name type="scientific">Ceratodon purpureus</name>
    <name type="common">Fire moss</name>
    <name type="synonym">Dicranum purpureum</name>
    <dbReference type="NCBI Taxonomy" id="3225"/>
    <lineage>
        <taxon>Eukaryota</taxon>
        <taxon>Viridiplantae</taxon>
        <taxon>Streptophyta</taxon>
        <taxon>Embryophyta</taxon>
        <taxon>Bryophyta</taxon>
        <taxon>Bryophytina</taxon>
        <taxon>Bryopsida</taxon>
        <taxon>Dicranidae</taxon>
        <taxon>Pseudoditrichales</taxon>
        <taxon>Ditrichaceae</taxon>
        <taxon>Ceratodon</taxon>
    </lineage>
</organism>
<evidence type="ECO:0000313" key="1">
    <source>
        <dbReference type="EMBL" id="KAG0585860.1"/>
    </source>
</evidence>
<accession>A0A8T0IQ47</accession>
<sequence length="106" mass="11703">MLLRCALEFGHLCSSAIGKSLIPCVSSKYCAPRRRLGNLQLSPIQESRAACLGLWRFFLTQTGVKSCESWALGSCLRKNGSQDKLGLVDVQWYSGMNMVSQSLETN</sequence>
<comment type="caution">
    <text evidence="1">The sequence shown here is derived from an EMBL/GenBank/DDBJ whole genome shotgun (WGS) entry which is preliminary data.</text>
</comment>
<dbReference type="Proteomes" id="UP000822688">
    <property type="component" value="Chromosome 2"/>
</dbReference>
<protein>
    <submittedName>
        <fullName evidence="1">Uncharacterized protein</fullName>
    </submittedName>
</protein>
<proteinExistence type="predicted"/>